<evidence type="ECO:0000256" key="1">
    <source>
        <dbReference type="SAM" id="MobiDB-lite"/>
    </source>
</evidence>
<feature type="compositionally biased region" description="Polar residues" evidence="1">
    <location>
        <begin position="138"/>
        <end position="149"/>
    </location>
</feature>
<feature type="compositionally biased region" description="Basic and acidic residues" evidence="1">
    <location>
        <begin position="157"/>
        <end position="167"/>
    </location>
</feature>
<reference evidence="2 3" key="1">
    <citation type="submission" date="2016-07" db="EMBL/GenBank/DDBJ databases">
        <title>Multiple horizontal gene transfer events from other fungi enriched the ability of initially mycotrophic Trichoderma (Ascomycota) to feed on dead plant biomass.</title>
        <authorList>
            <consortium name="DOE Joint Genome Institute"/>
            <person name="Aerts A."/>
            <person name="Atanasova L."/>
            <person name="Chenthamara K."/>
            <person name="Zhang J."/>
            <person name="Grujic M."/>
            <person name="Henrissat B."/>
            <person name="Kuo A."/>
            <person name="Salamov A."/>
            <person name="Lipzen A."/>
            <person name="Labutti K."/>
            <person name="Barry K."/>
            <person name="Miao Y."/>
            <person name="Rahimi M.J."/>
            <person name="Shen Q."/>
            <person name="Grigoriev I.V."/>
            <person name="Kubicek C.P."/>
            <person name="Druzhinina I.S."/>
        </authorList>
    </citation>
    <scope>NUCLEOTIDE SEQUENCE [LARGE SCALE GENOMIC DNA]</scope>
    <source>
        <strain evidence="2 3">CBS 226.95</strain>
    </source>
</reference>
<evidence type="ECO:0000313" key="2">
    <source>
        <dbReference type="EMBL" id="PTB60610.1"/>
    </source>
</evidence>
<name>A0A2T4AU62_TRIHA</name>
<evidence type="ECO:0000313" key="3">
    <source>
        <dbReference type="Proteomes" id="UP000241690"/>
    </source>
</evidence>
<accession>A0A2T4AU62</accession>
<feature type="region of interest" description="Disordered" evidence="1">
    <location>
        <begin position="110"/>
        <end position="178"/>
    </location>
</feature>
<dbReference type="EMBL" id="KZ679675">
    <property type="protein sequence ID" value="PTB60610.1"/>
    <property type="molecule type" value="Genomic_DNA"/>
</dbReference>
<dbReference type="AlphaFoldDB" id="A0A2T4AU62"/>
<proteinExistence type="predicted"/>
<dbReference type="RefSeq" id="XP_024780287.1">
    <property type="nucleotide sequence ID" value="XM_024915536.1"/>
</dbReference>
<sequence length="257" mass="29012">MATKKKLALESLDVRYDIIDEPTRLRKQRSEEVKRVSQCIPPSFPQLVIVRGCGSGRGQLLMIPQRWYRSANDAAETSLTSRVTTEKIIDGIYKKTRLKTNSVGRRMENFCAPPNHRESKSNFSTPPTRKKNFHGQFTGISQFDSSSHPGQAPICNEKNKSLSDVHQHPPCPRAQGQTTNRVEIIKKQLSIQQLHKANTAILANRARGPKKFSLLGAEDIQSSTRVDSMALLGTKARDEYYRNDSPVERKTQRLEAV</sequence>
<organism evidence="2 3">
    <name type="scientific">Trichoderma harzianum CBS 226.95</name>
    <dbReference type="NCBI Taxonomy" id="983964"/>
    <lineage>
        <taxon>Eukaryota</taxon>
        <taxon>Fungi</taxon>
        <taxon>Dikarya</taxon>
        <taxon>Ascomycota</taxon>
        <taxon>Pezizomycotina</taxon>
        <taxon>Sordariomycetes</taxon>
        <taxon>Hypocreomycetidae</taxon>
        <taxon>Hypocreales</taxon>
        <taxon>Hypocreaceae</taxon>
        <taxon>Trichoderma</taxon>
    </lineage>
</organism>
<keyword evidence="3" id="KW-1185">Reference proteome</keyword>
<dbReference type="Proteomes" id="UP000241690">
    <property type="component" value="Unassembled WGS sequence"/>
</dbReference>
<gene>
    <name evidence="2" type="ORF">M431DRAFT_477071</name>
</gene>
<dbReference type="GeneID" id="36624105"/>
<protein>
    <submittedName>
        <fullName evidence="2">Uncharacterized protein</fullName>
    </submittedName>
</protein>